<dbReference type="NCBIfam" id="TIGR00445">
    <property type="entry name" value="mraY"/>
    <property type="match status" value="1"/>
</dbReference>
<comment type="subcellular location">
    <subcellularLocation>
        <location evidence="7">Cell membrane</location>
        <topology evidence="7">Multi-pass membrane protein</topology>
    </subcellularLocation>
    <subcellularLocation>
        <location evidence="1">Membrane</location>
        <topology evidence="1">Multi-pass membrane protein</topology>
    </subcellularLocation>
</comment>
<keyword evidence="11" id="KW-1185">Reference proteome</keyword>
<feature type="binding site" evidence="9">
    <location>
        <position position="165"/>
    </location>
    <ligand>
        <name>Mg(2+)</name>
        <dbReference type="ChEBI" id="CHEBI:18420"/>
    </ligand>
</feature>
<evidence type="ECO:0000256" key="6">
    <source>
        <dbReference type="ARBA" id="ARBA00023136"/>
    </source>
</evidence>
<keyword evidence="4 7" id="KW-0812">Transmembrane</keyword>
<comment type="similarity">
    <text evidence="2 7">Belongs to the glycosyltransferase 4 family. MraY subfamily.</text>
</comment>
<dbReference type="GO" id="GO:0071555">
    <property type="term" value="P:cell wall organization"/>
    <property type="evidence" value="ECO:0007669"/>
    <property type="project" value="UniProtKB-KW"/>
</dbReference>
<dbReference type="UniPathway" id="UPA00219"/>
<dbReference type="PANTHER" id="PTHR22926">
    <property type="entry name" value="PHOSPHO-N-ACETYLMURAMOYL-PENTAPEPTIDE-TRANSFERASE"/>
    <property type="match status" value="1"/>
</dbReference>
<evidence type="ECO:0000256" key="2">
    <source>
        <dbReference type="ARBA" id="ARBA00005583"/>
    </source>
</evidence>
<comment type="pathway">
    <text evidence="7">Cell wall biogenesis; peptidoglycan biosynthesis.</text>
</comment>
<protein>
    <recommendedName>
        <fullName evidence="7 8">Phospho-N-acetylmuramoyl-pentapeptide-transferase</fullName>
        <ecNumber evidence="7 8">2.7.8.13</ecNumber>
    </recommendedName>
    <alternativeName>
        <fullName evidence="7">UDP-MurNAc-pentapeptide phosphotransferase</fullName>
    </alternativeName>
</protein>
<dbReference type="AlphaFoldDB" id="A0A7X5HT17"/>
<dbReference type="InterPro" id="IPR018480">
    <property type="entry name" value="PNAcMuramoyl-5peptid_Trfase_CS"/>
</dbReference>
<comment type="catalytic activity">
    <reaction evidence="7">
        <text>UDP-N-acetyl-alpha-D-muramoyl-L-alanyl-gamma-D-glutamyl-meso-2,6-diaminopimeloyl-D-alanyl-D-alanine + di-trans,octa-cis-undecaprenyl phosphate = di-trans,octa-cis-undecaprenyl diphospho-N-acetyl-alpha-D-muramoyl-L-alanyl-D-glutamyl-meso-2,6-diaminopimeloyl-D-alanyl-D-alanine + UMP</text>
        <dbReference type="Rhea" id="RHEA:28386"/>
        <dbReference type="ChEBI" id="CHEBI:57865"/>
        <dbReference type="ChEBI" id="CHEBI:60392"/>
        <dbReference type="ChEBI" id="CHEBI:61386"/>
        <dbReference type="ChEBI" id="CHEBI:61387"/>
        <dbReference type="EC" id="2.7.8.13"/>
    </reaction>
</comment>
<feature type="transmembrane region" description="Helical" evidence="7">
    <location>
        <begin position="73"/>
        <end position="93"/>
    </location>
</feature>
<dbReference type="Proteomes" id="UP000461585">
    <property type="component" value="Unassembled WGS sequence"/>
</dbReference>
<keyword evidence="3 7" id="KW-0808">Transferase</keyword>
<dbReference type="GO" id="GO:0005886">
    <property type="term" value="C:plasma membrane"/>
    <property type="evidence" value="ECO:0007669"/>
    <property type="project" value="UniProtKB-SubCell"/>
</dbReference>
<dbReference type="CDD" id="cd06852">
    <property type="entry name" value="GT_MraY"/>
    <property type="match status" value="1"/>
</dbReference>
<evidence type="ECO:0000256" key="5">
    <source>
        <dbReference type="ARBA" id="ARBA00022989"/>
    </source>
</evidence>
<feature type="transmembrane region" description="Helical" evidence="7">
    <location>
        <begin position="196"/>
        <end position="213"/>
    </location>
</feature>
<dbReference type="GO" id="GO:0009252">
    <property type="term" value="P:peptidoglycan biosynthetic process"/>
    <property type="evidence" value="ECO:0007669"/>
    <property type="project" value="UniProtKB-UniRule"/>
</dbReference>
<feature type="transmembrane region" description="Helical" evidence="7">
    <location>
        <begin position="105"/>
        <end position="125"/>
    </location>
</feature>
<keyword evidence="5 7" id="KW-1133">Transmembrane helix</keyword>
<dbReference type="HAMAP" id="MF_00038">
    <property type="entry name" value="MraY"/>
    <property type="match status" value="1"/>
</dbReference>
<evidence type="ECO:0000256" key="8">
    <source>
        <dbReference type="NCBIfam" id="TIGR00445"/>
    </source>
</evidence>
<evidence type="ECO:0000256" key="1">
    <source>
        <dbReference type="ARBA" id="ARBA00004141"/>
    </source>
</evidence>
<dbReference type="InterPro" id="IPR000715">
    <property type="entry name" value="Glycosyl_transferase_4"/>
</dbReference>
<keyword evidence="7" id="KW-0961">Cell wall biogenesis/degradation</keyword>
<keyword evidence="7" id="KW-0131">Cell cycle</keyword>
<keyword evidence="7" id="KW-1003">Cell membrane</keyword>
<keyword evidence="7 9" id="KW-0479">Metal-binding</keyword>
<dbReference type="GO" id="GO:0008360">
    <property type="term" value="P:regulation of cell shape"/>
    <property type="evidence" value="ECO:0007669"/>
    <property type="project" value="UniProtKB-KW"/>
</dbReference>
<feature type="transmembrane region" description="Helical" evidence="7">
    <location>
        <begin position="6"/>
        <end position="24"/>
    </location>
</feature>
<dbReference type="RefSeq" id="WP_162368871.1">
    <property type="nucleotide sequence ID" value="NZ_JAAEEH010000001.1"/>
</dbReference>
<dbReference type="InterPro" id="IPR003524">
    <property type="entry name" value="PNAcMuramoyl-5peptid_Trfase"/>
</dbReference>
<keyword evidence="7" id="KW-0573">Peptidoglycan synthesis</keyword>
<keyword evidence="7" id="KW-0133">Cell shape</keyword>
<proteinExistence type="inferred from homology"/>
<accession>A0A7X5HT17</accession>
<name>A0A7X5HT17_9FIRM</name>
<feature type="binding site" evidence="9">
    <location>
        <position position="224"/>
    </location>
    <ligand>
        <name>Mg(2+)</name>
        <dbReference type="ChEBI" id="CHEBI:18420"/>
    </ligand>
</feature>
<comment type="caution">
    <text evidence="10">The sequence shown here is derived from an EMBL/GenBank/DDBJ whole genome shotgun (WGS) entry which is preliminary data.</text>
</comment>
<evidence type="ECO:0000256" key="3">
    <source>
        <dbReference type="ARBA" id="ARBA00022679"/>
    </source>
</evidence>
<comment type="function">
    <text evidence="7">Catalyzes the initial step of the lipid cycle reactions in the biosynthesis of the cell wall peptidoglycan: transfers peptidoglycan precursor phospho-MurNAc-pentapeptide from UDP-MurNAc-pentapeptide onto the lipid carrier undecaprenyl phosphate, yielding undecaprenyl-pyrophosphoryl-MurNAc-pentapeptide, known as lipid I.</text>
</comment>
<feature type="transmembrane region" description="Helical" evidence="7">
    <location>
        <begin position="172"/>
        <end position="190"/>
    </location>
</feature>
<dbReference type="PROSITE" id="PS01348">
    <property type="entry name" value="MRAY_2"/>
    <property type="match status" value="1"/>
</dbReference>
<dbReference type="EC" id="2.7.8.13" evidence="7 8"/>
<dbReference type="PANTHER" id="PTHR22926:SF5">
    <property type="entry name" value="PHOSPHO-N-ACETYLMURAMOYL-PENTAPEPTIDE-TRANSFERASE HOMOLOG"/>
    <property type="match status" value="1"/>
</dbReference>
<feature type="transmembrane region" description="Helical" evidence="7">
    <location>
        <begin position="145"/>
        <end position="165"/>
    </location>
</feature>
<keyword evidence="7 9" id="KW-0460">Magnesium</keyword>
<feature type="transmembrane region" description="Helical" evidence="7">
    <location>
        <begin position="220"/>
        <end position="239"/>
    </location>
</feature>
<feature type="transmembrane region" description="Helical" evidence="7">
    <location>
        <begin position="45"/>
        <end position="67"/>
    </location>
</feature>
<gene>
    <name evidence="7" type="primary">mraY</name>
    <name evidence="10" type="ORF">GXN74_00080</name>
</gene>
<dbReference type="Pfam" id="PF00953">
    <property type="entry name" value="Glycos_transf_4"/>
    <property type="match status" value="1"/>
</dbReference>
<evidence type="ECO:0000256" key="9">
    <source>
        <dbReference type="PIRSR" id="PIRSR600715-1"/>
    </source>
</evidence>
<feature type="transmembrane region" description="Helical" evidence="7">
    <location>
        <begin position="245"/>
        <end position="268"/>
    </location>
</feature>
<sequence length="315" mass="33657">MSLWIVLFSFVVSLGASPLVFPMLRKLKFGQFVRDDGPATHLQKAGTLTMGGVLFLPGFLLSSLLFMEDGAKVLPVLLVVAGYGLVGFWDDYVKVVKKRSLGLSAYQKILAQLVVTGLFIAYAMESSQASTSILLPFLPGRALDLGWWYVPFTLVVVLGTVNGVNLTDGLDGLAGTVTLIVSGFFLVAALLQGNPLAVPAAAMAGSLLVFLIFNSHPAKVFMGDVGSLALGGFVAAMAVSMRMPLWIVLVGGVYLVESLSVMIQVAWFKKTGKRVFKMAPLHHHYELKGHKETKIVAVFGIVTLLLGIVGILAMG</sequence>
<comment type="cofactor">
    <cofactor evidence="7 9">
        <name>Mg(2+)</name>
        <dbReference type="ChEBI" id="CHEBI:18420"/>
    </cofactor>
</comment>
<dbReference type="GO" id="GO:0046872">
    <property type="term" value="F:metal ion binding"/>
    <property type="evidence" value="ECO:0007669"/>
    <property type="project" value="UniProtKB-KW"/>
</dbReference>
<evidence type="ECO:0000256" key="7">
    <source>
        <dbReference type="HAMAP-Rule" id="MF_00038"/>
    </source>
</evidence>
<evidence type="ECO:0000313" key="11">
    <source>
        <dbReference type="Proteomes" id="UP000461585"/>
    </source>
</evidence>
<evidence type="ECO:0000313" key="10">
    <source>
        <dbReference type="EMBL" id="NDL66142.1"/>
    </source>
</evidence>
<feature type="transmembrane region" description="Helical" evidence="7">
    <location>
        <begin position="295"/>
        <end position="314"/>
    </location>
</feature>
<organism evidence="10 11">
    <name type="scientific">Anaerotalea alkaliphila</name>
    <dbReference type="NCBI Taxonomy" id="2662126"/>
    <lineage>
        <taxon>Bacteria</taxon>
        <taxon>Bacillati</taxon>
        <taxon>Bacillota</taxon>
        <taxon>Clostridia</taxon>
        <taxon>Eubacteriales</taxon>
        <taxon>Anaerotalea</taxon>
    </lineage>
</organism>
<evidence type="ECO:0000256" key="4">
    <source>
        <dbReference type="ARBA" id="ARBA00022692"/>
    </source>
</evidence>
<reference evidence="10 11" key="1">
    <citation type="submission" date="2020-01" db="EMBL/GenBank/DDBJ databases">
        <title>Anaeroalcalibacter tamaniensis gen. nov., sp. nov., moderately halophilic strictly anaerobic fermenter bacterium from mud volcano of Taman peninsula.</title>
        <authorList>
            <person name="Frolova A."/>
            <person name="Merkel A.Y."/>
            <person name="Slobodkin A.I."/>
        </authorList>
    </citation>
    <scope>NUCLEOTIDE SEQUENCE [LARGE SCALE GENOMIC DNA]</scope>
    <source>
        <strain evidence="10 11">F-3ap</strain>
    </source>
</reference>
<dbReference type="GO" id="GO:0008963">
    <property type="term" value="F:phospho-N-acetylmuramoyl-pentapeptide-transferase activity"/>
    <property type="evidence" value="ECO:0007669"/>
    <property type="project" value="UniProtKB-UniRule"/>
</dbReference>
<dbReference type="EMBL" id="JAAEEH010000001">
    <property type="protein sequence ID" value="NDL66142.1"/>
    <property type="molecule type" value="Genomic_DNA"/>
</dbReference>
<keyword evidence="6 7" id="KW-0472">Membrane</keyword>
<keyword evidence="7" id="KW-0132">Cell division</keyword>
<dbReference type="GO" id="GO:0051301">
    <property type="term" value="P:cell division"/>
    <property type="evidence" value="ECO:0007669"/>
    <property type="project" value="UniProtKB-KW"/>
</dbReference>